<dbReference type="InterPro" id="IPR007387">
    <property type="entry name" value="TRAP_DctQ"/>
</dbReference>
<keyword evidence="12" id="KW-1185">Reference proteome</keyword>
<sequence length="156" mass="17773">MKKCWAFIEEVLAGTFITAGSFVILYGVVMRYFFNDPKAWVVEVSTYMIVWGVLLGAPIALRNNQHIRIDILYDRLSKSSKYVMDIFANAVGVIFCLFFTYYGLLIVLERYPSGMVSMDVGIPMWIVYLVLPFSGLLFLLRYIEKLALAVNGKGEN</sequence>
<evidence type="ECO:0000313" key="11">
    <source>
        <dbReference type="EMBL" id="MBU9720891.1"/>
    </source>
</evidence>
<dbReference type="PANTHER" id="PTHR35011:SF2">
    <property type="entry name" value="2,3-DIKETO-L-GULONATE TRAP TRANSPORTER SMALL PERMEASE PROTEIN YIAM"/>
    <property type="match status" value="1"/>
</dbReference>
<comment type="caution">
    <text evidence="11">The sequence shown here is derived from an EMBL/GenBank/DDBJ whole genome shotgun (WGS) entry which is preliminary data.</text>
</comment>
<evidence type="ECO:0000256" key="5">
    <source>
        <dbReference type="ARBA" id="ARBA00022692"/>
    </source>
</evidence>
<feature type="transmembrane region" description="Helical" evidence="9">
    <location>
        <begin position="40"/>
        <end position="61"/>
    </location>
</feature>
<dbReference type="InterPro" id="IPR055348">
    <property type="entry name" value="DctQ"/>
</dbReference>
<name>A0ABS6JQR1_9BACI</name>
<keyword evidence="7 9" id="KW-0472">Membrane</keyword>
<evidence type="ECO:0000256" key="2">
    <source>
        <dbReference type="ARBA" id="ARBA00022448"/>
    </source>
</evidence>
<evidence type="ECO:0000256" key="7">
    <source>
        <dbReference type="ARBA" id="ARBA00023136"/>
    </source>
</evidence>
<evidence type="ECO:0000256" key="3">
    <source>
        <dbReference type="ARBA" id="ARBA00022475"/>
    </source>
</evidence>
<feature type="transmembrane region" description="Helical" evidence="9">
    <location>
        <begin position="82"/>
        <end position="102"/>
    </location>
</feature>
<reference evidence="11 12" key="1">
    <citation type="submission" date="2021-06" db="EMBL/GenBank/DDBJ databases">
        <title>Bacillus sp. RD4P76, an endophyte from a halophyte.</title>
        <authorList>
            <person name="Sun J.-Q."/>
        </authorList>
    </citation>
    <scope>NUCLEOTIDE SEQUENCE [LARGE SCALE GENOMIC DNA]</scope>
    <source>
        <strain evidence="11 12">JCM 17098</strain>
    </source>
</reference>
<gene>
    <name evidence="11" type="ORF">KS407_05440</name>
</gene>
<accession>A0ABS6JQR1</accession>
<evidence type="ECO:0000256" key="4">
    <source>
        <dbReference type="ARBA" id="ARBA00022519"/>
    </source>
</evidence>
<keyword evidence="6 9" id="KW-1133">Transmembrane helix</keyword>
<comment type="similarity">
    <text evidence="8">Belongs to the TRAP transporter small permease family.</text>
</comment>
<organism evidence="11 12">
    <name type="scientific">Evansella alkalicola</name>
    <dbReference type="NCBI Taxonomy" id="745819"/>
    <lineage>
        <taxon>Bacteria</taxon>
        <taxon>Bacillati</taxon>
        <taxon>Bacillota</taxon>
        <taxon>Bacilli</taxon>
        <taxon>Bacillales</taxon>
        <taxon>Bacillaceae</taxon>
        <taxon>Evansella</taxon>
    </lineage>
</organism>
<comment type="subcellular location">
    <subcellularLocation>
        <location evidence="1">Cell inner membrane</location>
        <topology evidence="1">Multi-pass membrane protein</topology>
    </subcellularLocation>
</comment>
<keyword evidence="5 9" id="KW-0812">Transmembrane</keyword>
<evidence type="ECO:0000256" key="8">
    <source>
        <dbReference type="ARBA" id="ARBA00038436"/>
    </source>
</evidence>
<feature type="transmembrane region" description="Helical" evidence="9">
    <location>
        <begin position="122"/>
        <end position="143"/>
    </location>
</feature>
<evidence type="ECO:0000256" key="1">
    <source>
        <dbReference type="ARBA" id="ARBA00004429"/>
    </source>
</evidence>
<evidence type="ECO:0000256" key="6">
    <source>
        <dbReference type="ARBA" id="ARBA00022989"/>
    </source>
</evidence>
<dbReference type="Pfam" id="PF04290">
    <property type="entry name" value="DctQ"/>
    <property type="match status" value="1"/>
</dbReference>
<evidence type="ECO:0000259" key="10">
    <source>
        <dbReference type="Pfam" id="PF04290"/>
    </source>
</evidence>
<keyword evidence="4" id="KW-0997">Cell inner membrane</keyword>
<keyword evidence="3" id="KW-1003">Cell membrane</keyword>
<dbReference type="Proteomes" id="UP000790580">
    <property type="component" value="Unassembled WGS sequence"/>
</dbReference>
<dbReference type="EMBL" id="JAHQCR010000023">
    <property type="protein sequence ID" value="MBU9720891.1"/>
    <property type="molecule type" value="Genomic_DNA"/>
</dbReference>
<proteinExistence type="inferred from homology"/>
<feature type="domain" description="Tripartite ATP-independent periplasmic transporters DctQ component" evidence="10">
    <location>
        <begin position="23"/>
        <end position="149"/>
    </location>
</feature>
<evidence type="ECO:0000313" key="12">
    <source>
        <dbReference type="Proteomes" id="UP000790580"/>
    </source>
</evidence>
<protein>
    <submittedName>
        <fullName evidence="11">TRAP transporter small permease</fullName>
    </submittedName>
</protein>
<feature type="transmembrane region" description="Helical" evidence="9">
    <location>
        <begin position="12"/>
        <end position="34"/>
    </location>
</feature>
<keyword evidence="2" id="KW-0813">Transport</keyword>
<evidence type="ECO:0000256" key="9">
    <source>
        <dbReference type="SAM" id="Phobius"/>
    </source>
</evidence>
<dbReference type="PANTHER" id="PTHR35011">
    <property type="entry name" value="2,3-DIKETO-L-GULONATE TRAP TRANSPORTER SMALL PERMEASE PROTEIN YIAM"/>
    <property type="match status" value="1"/>
</dbReference>